<gene>
    <name evidence="3" type="ORF">GCM10022246_09180</name>
</gene>
<keyword evidence="1" id="KW-0812">Transmembrane</keyword>
<keyword evidence="1" id="KW-0472">Membrane</keyword>
<evidence type="ECO:0000313" key="4">
    <source>
        <dbReference type="Proteomes" id="UP001501081"/>
    </source>
</evidence>
<dbReference type="PANTHER" id="PTHR34220:SF7">
    <property type="entry name" value="SENSOR HISTIDINE KINASE YPDA"/>
    <property type="match status" value="1"/>
</dbReference>
<dbReference type="InterPro" id="IPR050640">
    <property type="entry name" value="Bact_2-comp_sensor_kinase"/>
</dbReference>
<dbReference type="InterPro" id="IPR036890">
    <property type="entry name" value="HATPase_C_sf"/>
</dbReference>
<dbReference type="SUPFAM" id="SSF55874">
    <property type="entry name" value="ATPase domain of HSP90 chaperone/DNA topoisomerase II/histidine kinase"/>
    <property type="match status" value="1"/>
</dbReference>
<feature type="transmembrane region" description="Helical" evidence="1">
    <location>
        <begin position="127"/>
        <end position="148"/>
    </location>
</feature>
<dbReference type="EMBL" id="BAABAK010000003">
    <property type="protein sequence ID" value="GAA3957584.1"/>
    <property type="molecule type" value="Genomic_DNA"/>
</dbReference>
<reference evidence="4" key="1">
    <citation type="journal article" date="2019" name="Int. J. Syst. Evol. Microbiol.">
        <title>The Global Catalogue of Microorganisms (GCM) 10K type strain sequencing project: providing services to taxonomists for standard genome sequencing and annotation.</title>
        <authorList>
            <consortium name="The Broad Institute Genomics Platform"/>
            <consortium name="The Broad Institute Genome Sequencing Center for Infectious Disease"/>
            <person name="Wu L."/>
            <person name="Ma J."/>
        </authorList>
    </citation>
    <scope>NUCLEOTIDE SEQUENCE [LARGE SCALE GENOMIC DNA]</scope>
    <source>
        <strain evidence="4">JCM 17338</strain>
    </source>
</reference>
<dbReference type="PANTHER" id="PTHR34220">
    <property type="entry name" value="SENSOR HISTIDINE KINASE YPDA"/>
    <property type="match status" value="1"/>
</dbReference>
<accession>A0ABP7P1K7</accession>
<organism evidence="3 4">
    <name type="scientific">Pedobacter ginsengiterrae</name>
    <dbReference type="NCBI Taxonomy" id="871696"/>
    <lineage>
        <taxon>Bacteria</taxon>
        <taxon>Pseudomonadati</taxon>
        <taxon>Bacteroidota</taxon>
        <taxon>Sphingobacteriia</taxon>
        <taxon>Sphingobacteriales</taxon>
        <taxon>Sphingobacteriaceae</taxon>
        <taxon>Pedobacter</taxon>
    </lineage>
</organism>
<feature type="transmembrane region" description="Helical" evidence="1">
    <location>
        <begin position="194"/>
        <end position="219"/>
    </location>
</feature>
<name>A0ABP7P1K7_9SPHI</name>
<keyword evidence="4" id="KW-1185">Reference proteome</keyword>
<dbReference type="Gene3D" id="3.30.565.10">
    <property type="entry name" value="Histidine kinase-like ATPase, C-terminal domain"/>
    <property type="match status" value="1"/>
</dbReference>
<protein>
    <recommendedName>
        <fullName evidence="2">Signal transduction histidine kinase internal region domain-containing protein</fullName>
    </recommendedName>
</protein>
<keyword evidence="1" id="KW-1133">Transmembrane helix</keyword>
<dbReference type="RefSeq" id="WP_344765346.1">
    <property type="nucleotide sequence ID" value="NZ_BAABAK010000003.1"/>
</dbReference>
<feature type="transmembrane region" description="Helical" evidence="1">
    <location>
        <begin position="57"/>
        <end position="79"/>
    </location>
</feature>
<sequence length="499" mass="57372">MNNKDLQKIEFWVSTCLYVLIIILIISGADNGGRPSHSFKAQQLEFSYISNYLIPEIFRFSILYLSFLAINFCIIPAFIKKQNVVANSFLLLGLFLFGGLVFSVCKTYSEAYILVQNDDLQDGYNDLFFKGFVYSIWSIVIISAYGLLKAFASFLSDNKDKSTDRNTQIKVDVGFGLAFWFVGLLLWITTRSGIEISICWTLVIFSTIGIVIYSIYKLLPENQAEGKPFKVYFWQIFFISILLAVPLGLISTLFVWRIEMFFVVCMFHMPTQLIISVPLSWYLYKHRLASSTEITALKTKLGKSDASLSFLQSQINPHFLFNALNTLFGTALQENAERTGEGIQKLGDMMRFMLHENMQDKISLTREVEYLNNYIDLQKLRTSRSADIKIETQIDEQLNNLQITPMLLIPFVENAFKHGISLQQASHIKITLQTKEKTLYFDVHNSIHLKADNDPEKLKSGIGLENVRQRLLHLYHGKHELIIRESAKEFFVHLTIQLD</sequence>
<comment type="caution">
    <text evidence="3">The sequence shown here is derived from an EMBL/GenBank/DDBJ whole genome shotgun (WGS) entry which is preliminary data.</text>
</comment>
<feature type="transmembrane region" description="Helical" evidence="1">
    <location>
        <begin position="91"/>
        <end position="115"/>
    </location>
</feature>
<dbReference type="Pfam" id="PF06580">
    <property type="entry name" value="His_kinase"/>
    <property type="match status" value="1"/>
</dbReference>
<feature type="domain" description="Signal transduction histidine kinase internal region" evidence="2">
    <location>
        <begin position="306"/>
        <end position="383"/>
    </location>
</feature>
<proteinExistence type="predicted"/>
<dbReference type="Proteomes" id="UP001501081">
    <property type="component" value="Unassembled WGS sequence"/>
</dbReference>
<feature type="transmembrane region" description="Helical" evidence="1">
    <location>
        <begin position="231"/>
        <end position="254"/>
    </location>
</feature>
<evidence type="ECO:0000256" key="1">
    <source>
        <dbReference type="SAM" id="Phobius"/>
    </source>
</evidence>
<dbReference type="InterPro" id="IPR010559">
    <property type="entry name" value="Sig_transdc_His_kin_internal"/>
</dbReference>
<evidence type="ECO:0000313" key="3">
    <source>
        <dbReference type="EMBL" id="GAA3957584.1"/>
    </source>
</evidence>
<evidence type="ECO:0000259" key="2">
    <source>
        <dbReference type="Pfam" id="PF06580"/>
    </source>
</evidence>
<feature type="transmembrane region" description="Helical" evidence="1">
    <location>
        <begin position="169"/>
        <end position="188"/>
    </location>
</feature>
<feature type="transmembrane region" description="Helical" evidence="1">
    <location>
        <begin position="12"/>
        <end position="29"/>
    </location>
</feature>